<feature type="transmembrane region" description="Helical" evidence="1">
    <location>
        <begin position="96"/>
        <end position="115"/>
    </location>
</feature>
<dbReference type="InterPro" id="IPR013952">
    <property type="entry name" value="DUF1776_fun"/>
</dbReference>
<name>G3AJU3_SPAPN</name>
<organism evidence="3">
    <name type="scientific">Spathaspora passalidarum (strain NRRL Y-27907 / 11-Y1)</name>
    <dbReference type="NCBI Taxonomy" id="619300"/>
    <lineage>
        <taxon>Eukaryota</taxon>
        <taxon>Fungi</taxon>
        <taxon>Dikarya</taxon>
        <taxon>Ascomycota</taxon>
        <taxon>Saccharomycotina</taxon>
        <taxon>Pichiomycetes</taxon>
        <taxon>Debaryomycetaceae</taxon>
        <taxon>Spathaspora</taxon>
    </lineage>
</organism>
<dbReference type="Pfam" id="PF08643">
    <property type="entry name" value="DUF1776"/>
    <property type="match status" value="1"/>
</dbReference>
<dbReference type="KEGG" id="spaa:SPAPADRAFT_59401"/>
<dbReference type="PANTHER" id="PTHR43313">
    <property type="entry name" value="SHORT-CHAIN DEHYDROGENASE/REDUCTASE FAMILY 9C"/>
    <property type="match status" value="1"/>
</dbReference>
<reference evidence="2 3" key="1">
    <citation type="journal article" date="2011" name="Proc. Natl. Acad. Sci. U.S.A.">
        <title>Comparative genomics of xylose-fermenting fungi for enhanced biofuel production.</title>
        <authorList>
            <person name="Wohlbach D.J."/>
            <person name="Kuo A."/>
            <person name="Sato T.K."/>
            <person name="Potts K.M."/>
            <person name="Salamov A.A."/>
            <person name="LaButti K.M."/>
            <person name="Sun H."/>
            <person name="Clum A."/>
            <person name="Pangilinan J.L."/>
            <person name="Lindquist E.A."/>
            <person name="Lucas S."/>
            <person name="Lapidus A."/>
            <person name="Jin M."/>
            <person name="Gunawan C."/>
            <person name="Balan V."/>
            <person name="Dale B.E."/>
            <person name="Jeffries T.W."/>
            <person name="Zinkel R."/>
            <person name="Barry K.W."/>
            <person name="Grigoriev I.V."/>
            <person name="Gasch A.P."/>
        </authorList>
    </citation>
    <scope>NUCLEOTIDE SEQUENCE [LARGE SCALE GENOMIC DNA]</scope>
    <source>
        <strain evidence="3">NRRL Y-27907 / 11-Y1</strain>
    </source>
</reference>
<proteinExistence type="predicted"/>
<evidence type="ECO:0000313" key="2">
    <source>
        <dbReference type="EMBL" id="EGW33994.1"/>
    </source>
</evidence>
<keyword evidence="1" id="KW-1133">Transmembrane helix</keyword>
<dbReference type="eggNOG" id="ENOG502QWSS">
    <property type="taxonomic scope" value="Eukaryota"/>
</dbReference>
<keyword evidence="1" id="KW-0812">Transmembrane</keyword>
<gene>
    <name evidence="2" type="ORF">SPAPADRAFT_59401</name>
</gene>
<dbReference type="STRING" id="619300.G3AJU3"/>
<dbReference type="AlphaFoldDB" id="G3AJU3"/>
<protein>
    <recommendedName>
        <fullName evidence="4">DUF1776-domain-containing protein</fullName>
    </recommendedName>
</protein>
<dbReference type="RefSeq" id="XP_007373578.1">
    <property type="nucleotide sequence ID" value="XM_007373516.1"/>
</dbReference>
<evidence type="ECO:0008006" key="4">
    <source>
        <dbReference type="Google" id="ProtNLM"/>
    </source>
</evidence>
<evidence type="ECO:0000256" key="1">
    <source>
        <dbReference type="SAM" id="Phobius"/>
    </source>
</evidence>
<keyword evidence="1" id="KW-0472">Membrane</keyword>
<keyword evidence="3" id="KW-1185">Reference proteome</keyword>
<dbReference type="OMA" id="HDVRRYS"/>
<dbReference type="EMBL" id="GL996500">
    <property type="protein sequence ID" value="EGW33994.1"/>
    <property type="molecule type" value="Genomic_DNA"/>
</dbReference>
<dbReference type="GeneID" id="18872901"/>
<dbReference type="InParanoid" id="G3AJU3"/>
<dbReference type="PANTHER" id="PTHR43313:SF1">
    <property type="entry name" value="3BETA-HYDROXYSTEROID DEHYDROGENASE DHS-16"/>
    <property type="match status" value="1"/>
</dbReference>
<dbReference type="Proteomes" id="UP000000709">
    <property type="component" value="Unassembled WGS sequence"/>
</dbReference>
<accession>G3AJU3</accession>
<evidence type="ECO:0000313" key="3">
    <source>
        <dbReference type="Proteomes" id="UP000000709"/>
    </source>
</evidence>
<dbReference type="OrthoDB" id="5308060at2759"/>
<dbReference type="HOGENOM" id="CLU_022136_0_0_1"/>
<sequence length="441" mass="49633">MVAEPVQATVQTLKQLYSQATGFIDTQYDNVVNSDLYNNSYDKITKLNPFGETNGSIISIGNPPPPSPPPSPSHSAYGACSRMYQKVYDSINENRARYITLFSCVGLGGAAWLIYKRRKRNLSDSAEKRHKRRVPKLTNGARRDVVLIIGSPTEPLTRLIALDFEKRGFIVYLTILDENDSKYIESNPITDDVNYLNLNDKKGNMETHVSTFNQLLKLPVVPFPGAEAHTLNLVGVVFAPSLYFPIGPIENIAISSWAKLNDRVMTYLKLLSSGLIQLVRTQQAKLILVNPNILSALDMPYHAPESIFQNQLKHLFTTLTRELSSHGISVTQVRLGNLHISNQKLSSGPRIESLVNTEVRAWTSEMKQLYSDDFSRSQFKANPIKSTGGKGTSLRELYHLLFDLLYSEKRNPPVVYCGTGARGYDLICRIFPESWIEWFLK</sequence>